<reference evidence="4 5" key="1">
    <citation type="submission" date="2018-06" db="EMBL/GenBank/DDBJ databases">
        <title>Draft genome sequence of Modestobacter versicolor CP153-2.</title>
        <authorList>
            <person name="Gundlapally S.R."/>
        </authorList>
    </citation>
    <scope>NUCLEOTIDE SEQUENCE [LARGE SCALE GENOMIC DNA]</scope>
    <source>
        <strain evidence="4 5">CP153-2</strain>
    </source>
</reference>
<dbReference type="PANTHER" id="PTHR35526">
    <property type="entry name" value="ANTI-SIGMA-F FACTOR RSBW-RELATED"/>
    <property type="match status" value="1"/>
</dbReference>
<evidence type="ECO:0000259" key="3">
    <source>
        <dbReference type="Pfam" id="PF14417"/>
    </source>
</evidence>
<sequence length="338" mass="35725">MVPDRGCRAQGWCRSIRHRDGGSVVQPSQDQQIYRHVGHVMSTGEDVATTVAPFLSGALSTGEPVVIACPEPVAAALAGALGGNAGVQVVSPEPLDRRPPDAIAALTALIDRELPGDGRRLHLVTGPGRQADWSTWTQTEALLNHVLAERPVDHLCLMVPAGEDGGSLARATHPWLLTRDGAVRNADYRPPAELLREVQRAQPPDPLESTEPALAMADLDDMRVLRRALNQVLAESALSADAAQDFVLAIDEVTANAAEHGVPPVDVTLWCSPERLLCAVTDRGTAFDDPLVGYGPAHGDMAVGGMGLWLARRSVDSLTTGPADESGDGCTVRLVVNA</sequence>
<dbReference type="OrthoDB" id="4088450at2"/>
<dbReference type="Pfam" id="PF13581">
    <property type="entry name" value="HATPase_c_2"/>
    <property type="match status" value="1"/>
</dbReference>
<evidence type="ECO:0000256" key="1">
    <source>
        <dbReference type="ARBA" id="ARBA00022527"/>
    </source>
</evidence>
<feature type="domain" description="Histidine kinase/HSP90-like ATPase" evidence="2">
    <location>
        <begin position="217"/>
        <end position="334"/>
    </location>
</feature>
<dbReference type="Gene3D" id="3.30.565.10">
    <property type="entry name" value="Histidine kinase-like ATPase, C-terminal domain"/>
    <property type="match status" value="1"/>
</dbReference>
<evidence type="ECO:0000259" key="2">
    <source>
        <dbReference type="Pfam" id="PF13581"/>
    </source>
</evidence>
<dbReference type="Pfam" id="PF14417">
    <property type="entry name" value="MEDS"/>
    <property type="match status" value="1"/>
</dbReference>
<dbReference type="InterPro" id="IPR050267">
    <property type="entry name" value="Anti-sigma-factor_SerPK"/>
</dbReference>
<dbReference type="EMBL" id="QKNV01000129">
    <property type="protein sequence ID" value="PZA20936.1"/>
    <property type="molecule type" value="Genomic_DNA"/>
</dbReference>
<dbReference type="InterPro" id="IPR036890">
    <property type="entry name" value="HATPase_C_sf"/>
</dbReference>
<evidence type="ECO:0000313" key="5">
    <source>
        <dbReference type="Proteomes" id="UP000247602"/>
    </source>
</evidence>
<dbReference type="SUPFAM" id="SSF55874">
    <property type="entry name" value="ATPase domain of HSP90 chaperone/DNA topoisomerase II/histidine kinase"/>
    <property type="match status" value="1"/>
</dbReference>
<dbReference type="CDD" id="cd16936">
    <property type="entry name" value="HATPase_RsbW-like"/>
    <property type="match status" value="1"/>
</dbReference>
<keyword evidence="1" id="KW-0418">Kinase</keyword>
<dbReference type="InterPro" id="IPR003594">
    <property type="entry name" value="HATPase_dom"/>
</dbReference>
<name>A0A323VCJ6_9ACTN</name>
<organism evidence="4 5">
    <name type="scientific">Modestobacter versicolor</name>
    <dbReference type="NCBI Taxonomy" id="429133"/>
    <lineage>
        <taxon>Bacteria</taxon>
        <taxon>Bacillati</taxon>
        <taxon>Actinomycetota</taxon>
        <taxon>Actinomycetes</taxon>
        <taxon>Geodermatophilales</taxon>
        <taxon>Geodermatophilaceae</taxon>
        <taxon>Modestobacter</taxon>
    </lineage>
</organism>
<keyword evidence="1" id="KW-0808">Transferase</keyword>
<gene>
    <name evidence="4" type="ORF">DMO24_12850</name>
</gene>
<dbReference type="AlphaFoldDB" id="A0A323VCJ6"/>
<keyword evidence="1" id="KW-0723">Serine/threonine-protein kinase</keyword>
<feature type="domain" description="MEDS" evidence="3">
    <location>
        <begin position="35"/>
        <end position="157"/>
    </location>
</feature>
<accession>A0A323VCJ6</accession>
<dbReference type="PANTHER" id="PTHR35526:SF3">
    <property type="entry name" value="ANTI-SIGMA-F FACTOR RSBW"/>
    <property type="match status" value="1"/>
</dbReference>
<evidence type="ECO:0000313" key="4">
    <source>
        <dbReference type="EMBL" id="PZA20936.1"/>
    </source>
</evidence>
<comment type="caution">
    <text evidence="4">The sequence shown here is derived from an EMBL/GenBank/DDBJ whole genome shotgun (WGS) entry which is preliminary data.</text>
</comment>
<dbReference type="Proteomes" id="UP000247602">
    <property type="component" value="Unassembled WGS sequence"/>
</dbReference>
<keyword evidence="5" id="KW-1185">Reference proteome</keyword>
<dbReference type="InterPro" id="IPR025847">
    <property type="entry name" value="MEDS_domain"/>
</dbReference>
<proteinExistence type="predicted"/>
<dbReference type="GO" id="GO:0004674">
    <property type="term" value="F:protein serine/threonine kinase activity"/>
    <property type="evidence" value="ECO:0007669"/>
    <property type="project" value="UniProtKB-KW"/>
</dbReference>
<protein>
    <submittedName>
        <fullName evidence="4">Uncharacterized protein</fullName>
    </submittedName>
</protein>